<dbReference type="GO" id="GO:0008353">
    <property type="term" value="F:RNA polymerase II CTD heptapeptide repeat kinase activity"/>
    <property type="evidence" value="ECO:0007669"/>
    <property type="project" value="TreeGrafter"/>
</dbReference>
<evidence type="ECO:0000256" key="3">
    <source>
        <dbReference type="ARBA" id="ARBA00022741"/>
    </source>
</evidence>
<evidence type="ECO:0000259" key="8">
    <source>
        <dbReference type="PROSITE" id="PS50011"/>
    </source>
</evidence>
<dbReference type="GO" id="GO:0000307">
    <property type="term" value="C:cyclin-dependent protein kinase holoenzyme complex"/>
    <property type="evidence" value="ECO:0007669"/>
    <property type="project" value="TreeGrafter"/>
</dbReference>
<dbReference type="SUPFAM" id="SSF56112">
    <property type="entry name" value="Protein kinase-like (PK-like)"/>
    <property type="match status" value="1"/>
</dbReference>
<protein>
    <recommendedName>
        <fullName evidence="8">Protein kinase domain-containing protein</fullName>
    </recommendedName>
</protein>
<dbReference type="FunFam" id="3.30.200.20:FF:000021">
    <property type="entry name" value="probable serine/threonine-protein kinase At1g54610"/>
    <property type="match status" value="1"/>
</dbReference>
<keyword evidence="2" id="KW-0808">Transferase</keyword>
<dbReference type="AlphaFoldDB" id="A0AAV1RQJ1"/>
<evidence type="ECO:0000256" key="4">
    <source>
        <dbReference type="ARBA" id="ARBA00022777"/>
    </source>
</evidence>
<accession>A0AAV1RQJ1</accession>
<dbReference type="GO" id="GO:0005524">
    <property type="term" value="F:ATP binding"/>
    <property type="evidence" value="ECO:0007669"/>
    <property type="project" value="UniProtKB-UniRule"/>
</dbReference>
<feature type="compositionally biased region" description="Basic and acidic residues" evidence="7">
    <location>
        <begin position="878"/>
        <end position="893"/>
    </location>
</feature>
<feature type="region of interest" description="Disordered" evidence="7">
    <location>
        <begin position="374"/>
        <end position="401"/>
    </location>
</feature>
<dbReference type="Gene3D" id="3.30.200.20">
    <property type="entry name" value="Phosphorylase Kinase, domain 1"/>
    <property type="match status" value="1"/>
</dbReference>
<comment type="similarity">
    <text evidence="1">Belongs to the protein kinase superfamily. CMGC Ser/Thr protein kinase family. CDC2/CDKX subfamily.</text>
</comment>
<feature type="binding site" evidence="6">
    <location>
        <position position="569"/>
    </location>
    <ligand>
        <name>ATP</name>
        <dbReference type="ChEBI" id="CHEBI:30616"/>
    </ligand>
</feature>
<dbReference type="PANTHER" id="PTHR24056:SF221">
    <property type="entry name" value="OS02G0304500 PROTEIN"/>
    <property type="match status" value="1"/>
</dbReference>
<evidence type="ECO:0000256" key="6">
    <source>
        <dbReference type="PROSITE-ProRule" id="PRU10141"/>
    </source>
</evidence>
<feature type="region of interest" description="Disordered" evidence="7">
    <location>
        <begin position="1"/>
        <end position="32"/>
    </location>
</feature>
<evidence type="ECO:0000256" key="1">
    <source>
        <dbReference type="ARBA" id="ARBA00006485"/>
    </source>
</evidence>
<keyword evidence="10" id="KW-1185">Reference proteome</keyword>
<dbReference type="PROSITE" id="PS50011">
    <property type="entry name" value="PROTEIN_KINASE_DOM"/>
    <property type="match status" value="1"/>
</dbReference>
<evidence type="ECO:0000313" key="9">
    <source>
        <dbReference type="EMBL" id="CAK7337817.1"/>
    </source>
</evidence>
<dbReference type="InterPro" id="IPR000719">
    <property type="entry name" value="Prot_kinase_dom"/>
</dbReference>
<dbReference type="FunFam" id="1.10.510.10:FF:000620">
    <property type="entry name" value="Putative serine/threonine-protein kinase"/>
    <property type="match status" value="1"/>
</dbReference>
<feature type="compositionally biased region" description="Basic residues" evidence="7">
    <location>
        <begin position="851"/>
        <end position="872"/>
    </location>
</feature>
<dbReference type="GO" id="GO:0032968">
    <property type="term" value="P:positive regulation of transcription elongation by RNA polymerase II"/>
    <property type="evidence" value="ECO:0007669"/>
    <property type="project" value="TreeGrafter"/>
</dbReference>
<dbReference type="EMBL" id="CAWUPB010001108">
    <property type="protein sequence ID" value="CAK7337817.1"/>
    <property type="molecule type" value="Genomic_DNA"/>
</dbReference>
<proteinExistence type="inferred from homology"/>
<dbReference type="PANTHER" id="PTHR24056">
    <property type="entry name" value="CELL DIVISION PROTEIN KINASE"/>
    <property type="match status" value="1"/>
</dbReference>
<evidence type="ECO:0000256" key="7">
    <source>
        <dbReference type="SAM" id="MobiDB-lite"/>
    </source>
</evidence>
<keyword evidence="4" id="KW-0418">Kinase</keyword>
<keyword evidence="3 6" id="KW-0547">Nucleotide-binding</keyword>
<dbReference type="SMART" id="SM00220">
    <property type="entry name" value="S_TKc"/>
    <property type="match status" value="1"/>
</dbReference>
<dbReference type="CDD" id="cd07840">
    <property type="entry name" value="STKc_CDK9_like"/>
    <property type="match status" value="1"/>
</dbReference>
<evidence type="ECO:0000256" key="2">
    <source>
        <dbReference type="ARBA" id="ARBA00022679"/>
    </source>
</evidence>
<dbReference type="InterPro" id="IPR017441">
    <property type="entry name" value="Protein_kinase_ATP_BS"/>
</dbReference>
<dbReference type="InterPro" id="IPR050108">
    <property type="entry name" value="CDK"/>
</dbReference>
<dbReference type="Gene3D" id="1.10.510.10">
    <property type="entry name" value="Transferase(Phosphotransferase) domain 1"/>
    <property type="match status" value="1"/>
</dbReference>
<dbReference type="PROSITE" id="PS00107">
    <property type="entry name" value="PROTEIN_KINASE_ATP"/>
    <property type="match status" value="1"/>
</dbReference>
<gene>
    <name evidence="9" type="ORF">DCAF_LOCUS12856</name>
</gene>
<feature type="domain" description="Protein kinase" evidence="8">
    <location>
        <begin position="540"/>
        <end position="823"/>
    </location>
</feature>
<dbReference type="Pfam" id="PF00069">
    <property type="entry name" value="Pkinase"/>
    <property type="match status" value="1"/>
</dbReference>
<keyword evidence="5 6" id="KW-0067">ATP-binding</keyword>
<reference evidence="9 10" key="1">
    <citation type="submission" date="2024-01" db="EMBL/GenBank/DDBJ databases">
        <authorList>
            <person name="Waweru B."/>
        </authorList>
    </citation>
    <scope>NUCLEOTIDE SEQUENCE [LARGE SCALE GENOMIC DNA]</scope>
</reference>
<feature type="compositionally biased region" description="Basic residues" evidence="7">
    <location>
        <begin position="1"/>
        <end position="10"/>
    </location>
</feature>
<feature type="region of interest" description="Disordered" evidence="7">
    <location>
        <begin position="846"/>
        <end position="942"/>
    </location>
</feature>
<dbReference type="GO" id="GO:0005634">
    <property type="term" value="C:nucleus"/>
    <property type="evidence" value="ECO:0007669"/>
    <property type="project" value="TreeGrafter"/>
</dbReference>
<evidence type="ECO:0000256" key="5">
    <source>
        <dbReference type="ARBA" id="ARBA00022840"/>
    </source>
</evidence>
<dbReference type="InterPro" id="IPR008271">
    <property type="entry name" value="Ser/Thr_kinase_AS"/>
</dbReference>
<sequence length="1009" mass="110924">MKSAKNRTTNRPKGPFPGPKLPGKSGNSVSLSSGLADNVNELLRPEQMPVKIKLQLFPIDERTRVGLEKDGYHPYLELTLSARKKISSVLKHLNEKWGGSGIARGELVLHPYNVSEGLANKKWMLNDVNISAGEVYTAIGNPSVFRLSYGWFLNSGTKSVGVPSLSTTHDAGLRPQVMEKVCSIDAESTHGEVEQIEETRKEFKPSTSTGAMGVVLPDKNSSNGLIGPVDLSVLRFVEITEKVSDGQNYLIKGNETKTDVGTGQPSTLWDDGLTNISIGSLLSEASLQGMLNTCDPKSNGSNPGLQPTQLISDSLDAFIAAQVNPCQGPGLPQCSSSSILDAEDTCHAFAIKKLSALGKDCGALSGSAYSQTCSQDAGSKSSKHPTMTEVKNQSGLRQGLGFEESETELSLGSRVYNHENSLGLSGIKWTKNSTYSPPQTLEKLKQEYVYVKGESGGRPTGQREPGKLFRQEVEKKRVVVLNGAASVGEGLKNDIGNVSQRISSKKAGGDELVDGWPKWLVENIAREVLAGLVPKSADSYDKLAKVGQGTYSNVYKARDRDTGKIVALKKVRFDTSEPESVKFMAREITMLQKLDHPNVIKLEGLATSRMQYSLYLVFDCMQSDLTRIISRPGERLTEPQVKCYMQQLLSGLQHCHERGILHRDIKASNLLIDSNGMLKIADFGLANFFIPKPRRPLTSRVVTLWYRAPELLLGSTDYGVGIDLWSAGCLLAEMFIGRPIMPGRTEVEQLHRIFKLCGSPPEDYWKIMRLPTSFRPPQHYKPSFQEAFKDFPGSSYGLLTTLLALNPAYRGTAASALQSQQFFSSSPLACELSGLPVIYKEEDDPTEIYGRRKRRNSKKQLSRASRERHGRKNSISQHAKEETEASKEVEKISEPSMNNGLETGNSASSSTCSDVKPITRQEQHLRRPSFSPILDHSNQNQNRSIRTEAHPNATKNIQNFTLLQASITDIINHNGGNAMPAGYRRSVSTLDFRSLDPEKISKLFGLDKD</sequence>
<feature type="compositionally biased region" description="Polar residues" evidence="7">
    <location>
        <begin position="895"/>
        <end position="913"/>
    </location>
</feature>
<dbReference type="PROSITE" id="PS00108">
    <property type="entry name" value="PROTEIN_KINASE_ST"/>
    <property type="match status" value="1"/>
</dbReference>
<dbReference type="Proteomes" id="UP001314170">
    <property type="component" value="Unassembled WGS sequence"/>
</dbReference>
<comment type="caution">
    <text evidence="9">The sequence shown here is derived from an EMBL/GenBank/DDBJ whole genome shotgun (WGS) entry which is preliminary data.</text>
</comment>
<evidence type="ECO:0000313" key="10">
    <source>
        <dbReference type="Proteomes" id="UP001314170"/>
    </source>
</evidence>
<organism evidence="9 10">
    <name type="scientific">Dovyalis caffra</name>
    <dbReference type="NCBI Taxonomy" id="77055"/>
    <lineage>
        <taxon>Eukaryota</taxon>
        <taxon>Viridiplantae</taxon>
        <taxon>Streptophyta</taxon>
        <taxon>Embryophyta</taxon>
        <taxon>Tracheophyta</taxon>
        <taxon>Spermatophyta</taxon>
        <taxon>Magnoliopsida</taxon>
        <taxon>eudicotyledons</taxon>
        <taxon>Gunneridae</taxon>
        <taxon>Pentapetalae</taxon>
        <taxon>rosids</taxon>
        <taxon>fabids</taxon>
        <taxon>Malpighiales</taxon>
        <taxon>Salicaceae</taxon>
        <taxon>Flacourtieae</taxon>
        <taxon>Dovyalis</taxon>
    </lineage>
</organism>
<dbReference type="InterPro" id="IPR011009">
    <property type="entry name" value="Kinase-like_dom_sf"/>
</dbReference>
<name>A0AAV1RQJ1_9ROSI</name>